<gene>
    <name evidence="3" type="primary">LOC104717327</name>
</gene>
<organism evidence="2 3">
    <name type="scientific">Camelina sativa</name>
    <name type="common">False flax</name>
    <name type="synonym">Myagrum sativum</name>
    <dbReference type="NCBI Taxonomy" id="90675"/>
    <lineage>
        <taxon>Eukaryota</taxon>
        <taxon>Viridiplantae</taxon>
        <taxon>Streptophyta</taxon>
        <taxon>Embryophyta</taxon>
        <taxon>Tracheophyta</taxon>
        <taxon>Spermatophyta</taxon>
        <taxon>Magnoliopsida</taxon>
        <taxon>eudicotyledons</taxon>
        <taxon>Gunneridae</taxon>
        <taxon>Pentapetalae</taxon>
        <taxon>rosids</taxon>
        <taxon>malvids</taxon>
        <taxon>Brassicales</taxon>
        <taxon>Brassicaceae</taxon>
        <taxon>Camelineae</taxon>
        <taxon>Camelina</taxon>
    </lineage>
</organism>
<dbReference type="Gene3D" id="1.20.58.1540">
    <property type="entry name" value="Actin interacting protein 3, C-terminal domain"/>
    <property type="match status" value="1"/>
</dbReference>
<sequence>MANVGNTSVSTSIEELNREITELKDEIEKLWAENVQLHHPTGRPDVGAIEEVKKKLKDKKVKLEELSEKMKEVKKEMEETHE</sequence>
<dbReference type="Proteomes" id="UP000694864">
    <property type="component" value="Chromosome 2"/>
</dbReference>
<feature type="coiled-coil region" evidence="1">
    <location>
        <begin position="6"/>
        <end position="80"/>
    </location>
</feature>
<dbReference type="GeneID" id="104717327"/>
<keyword evidence="2" id="KW-1185">Reference proteome</keyword>
<dbReference type="RefSeq" id="XP_010433183.1">
    <property type="nucleotide sequence ID" value="XM_010434881.1"/>
</dbReference>
<keyword evidence="1" id="KW-0175">Coiled coil</keyword>
<evidence type="ECO:0000256" key="1">
    <source>
        <dbReference type="SAM" id="Coils"/>
    </source>
</evidence>
<protein>
    <submittedName>
        <fullName evidence="3">Uncharacterized protein LOC104717327</fullName>
    </submittedName>
</protein>
<reference evidence="3" key="2">
    <citation type="submission" date="2025-08" db="UniProtKB">
        <authorList>
            <consortium name="RefSeq"/>
        </authorList>
    </citation>
    <scope>IDENTIFICATION</scope>
    <source>
        <tissue evidence="3">Leaf</tissue>
    </source>
</reference>
<proteinExistence type="predicted"/>
<reference evidence="2" key="1">
    <citation type="journal article" date="2014" name="Nat. Commun.">
        <title>The emerging biofuel crop Camelina sativa retains a highly undifferentiated hexaploid genome structure.</title>
        <authorList>
            <person name="Kagale S."/>
            <person name="Koh C."/>
            <person name="Nixon J."/>
            <person name="Bollina V."/>
            <person name="Clarke W.E."/>
            <person name="Tuteja R."/>
            <person name="Spillane C."/>
            <person name="Robinson S.J."/>
            <person name="Links M.G."/>
            <person name="Clarke C."/>
            <person name="Higgins E.E."/>
            <person name="Huebert T."/>
            <person name="Sharpe A.G."/>
            <person name="Parkin I.A."/>
        </authorList>
    </citation>
    <scope>NUCLEOTIDE SEQUENCE [LARGE SCALE GENOMIC DNA]</scope>
    <source>
        <strain evidence="2">cv. DH55</strain>
    </source>
</reference>
<evidence type="ECO:0000313" key="2">
    <source>
        <dbReference type="Proteomes" id="UP000694864"/>
    </source>
</evidence>
<name>A0ABM0TYA8_CAMSA</name>
<accession>A0ABM0TYA8</accession>
<evidence type="ECO:0000313" key="3">
    <source>
        <dbReference type="RefSeq" id="XP_010433183.1"/>
    </source>
</evidence>